<organism evidence="1 2">
    <name type="scientific">Posidoniimonas corsicana</name>
    <dbReference type="NCBI Taxonomy" id="1938618"/>
    <lineage>
        <taxon>Bacteria</taxon>
        <taxon>Pseudomonadati</taxon>
        <taxon>Planctomycetota</taxon>
        <taxon>Planctomycetia</taxon>
        <taxon>Pirellulales</taxon>
        <taxon>Lacipirellulaceae</taxon>
        <taxon>Posidoniimonas</taxon>
    </lineage>
</organism>
<reference evidence="1 2" key="1">
    <citation type="submission" date="2019-02" db="EMBL/GenBank/DDBJ databases">
        <title>Deep-cultivation of Planctomycetes and their phenomic and genomic characterization uncovers novel biology.</title>
        <authorList>
            <person name="Wiegand S."/>
            <person name="Jogler M."/>
            <person name="Boedeker C."/>
            <person name="Pinto D."/>
            <person name="Vollmers J."/>
            <person name="Rivas-Marin E."/>
            <person name="Kohn T."/>
            <person name="Peeters S.H."/>
            <person name="Heuer A."/>
            <person name="Rast P."/>
            <person name="Oberbeckmann S."/>
            <person name="Bunk B."/>
            <person name="Jeske O."/>
            <person name="Meyerdierks A."/>
            <person name="Storesund J.E."/>
            <person name="Kallscheuer N."/>
            <person name="Luecker S."/>
            <person name="Lage O.M."/>
            <person name="Pohl T."/>
            <person name="Merkel B.J."/>
            <person name="Hornburger P."/>
            <person name="Mueller R.-W."/>
            <person name="Bruemmer F."/>
            <person name="Labrenz M."/>
            <person name="Spormann A.M."/>
            <person name="Op Den Camp H."/>
            <person name="Overmann J."/>
            <person name="Amann R."/>
            <person name="Jetten M.S.M."/>
            <person name="Mascher T."/>
            <person name="Medema M.H."/>
            <person name="Devos D.P."/>
            <person name="Kaster A.-K."/>
            <person name="Ovreas L."/>
            <person name="Rohde M."/>
            <person name="Galperin M.Y."/>
            <person name="Jogler C."/>
        </authorList>
    </citation>
    <scope>NUCLEOTIDE SEQUENCE [LARGE SCALE GENOMIC DNA]</scope>
    <source>
        <strain evidence="1 2">KOR34</strain>
    </source>
</reference>
<sequence>MSMYAMIELDESGHQPLPPEFDPDNQGFVYGQNLGQCRGIDELNAICEAAGVEPIENFLAEDLDEEEMEEFGLDPDEIDEKWSPLEDGVATLKALIAELEKRPADSLIGEHPAEAILWDLRVSLSIPHNAPPDQLFRYVVG</sequence>
<proteinExistence type="predicted"/>
<comment type="caution">
    <text evidence="1">The sequence shown here is derived from an EMBL/GenBank/DDBJ whole genome shotgun (WGS) entry which is preliminary data.</text>
</comment>
<dbReference type="EMBL" id="SIHJ01000002">
    <property type="protein sequence ID" value="TWT33592.1"/>
    <property type="molecule type" value="Genomic_DNA"/>
</dbReference>
<name>A0A5C5V788_9BACT</name>
<accession>A0A5C5V788</accession>
<keyword evidence="2" id="KW-1185">Reference proteome</keyword>
<dbReference type="RefSeq" id="WP_146566348.1">
    <property type="nucleotide sequence ID" value="NZ_SIHJ01000002.1"/>
</dbReference>
<evidence type="ECO:0000313" key="2">
    <source>
        <dbReference type="Proteomes" id="UP000316714"/>
    </source>
</evidence>
<protein>
    <submittedName>
        <fullName evidence="1">Uncharacterized protein</fullName>
    </submittedName>
</protein>
<gene>
    <name evidence="1" type="ORF">KOR34_34240</name>
</gene>
<dbReference type="AlphaFoldDB" id="A0A5C5V788"/>
<evidence type="ECO:0000313" key="1">
    <source>
        <dbReference type="EMBL" id="TWT33592.1"/>
    </source>
</evidence>
<dbReference type="OrthoDB" id="582010at2"/>
<dbReference type="Proteomes" id="UP000316714">
    <property type="component" value="Unassembled WGS sequence"/>
</dbReference>